<evidence type="ECO:0000313" key="1">
    <source>
        <dbReference type="EMBL" id="STD12585.1"/>
    </source>
</evidence>
<evidence type="ECO:0000313" key="2">
    <source>
        <dbReference type="Proteomes" id="UP000255224"/>
    </source>
</evidence>
<proteinExistence type="predicted"/>
<dbReference type="PANTHER" id="PTHR38567">
    <property type="entry name" value="DUF4291 DOMAIN-CONTAINING PROTEIN"/>
    <property type="match status" value="1"/>
</dbReference>
<accession>A0A376EQW6</accession>
<dbReference type="InterPro" id="IPR025633">
    <property type="entry name" value="DUF4291"/>
</dbReference>
<dbReference type="EMBL" id="UFVQ01000003">
    <property type="protein sequence ID" value="STD12585.1"/>
    <property type="molecule type" value="Genomic_DNA"/>
</dbReference>
<dbReference type="Proteomes" id="UP000255224">
    <property type="component" value="Unassembled WGS sequence"/>
</dbReference>
<organism evidence="1 2">
    <name type="scientific">Chryseobacterium carnipullorum</name>
    <dbReference type="NCBI Taxonomy" id="1124835"/>
    <lineage>
        <taxon>Bacteria</taxon>
        <taxon>Pseudomonadati</taxon>
        <taxon>Bacteroidota</taxon>
        <taxon>Flavobacteriia</taxon>
        <taxon>Flavobacteriales</taxon>
        <taxon>Weeksellaceae</taxon>
        <taxon>Chryseobacterium group</taxon>
        <taxon>Chryseobacterium</taxon>
    </lineage>
</organism>
<protein>
    <recommendedName>
        <fullName evidence="3">DUF4291 domain-containing protein</fullName>
    </recommendedName>
</protein>
<dbReference type="PANTHER" id="PTHR38567:SF1">
    <property type="entry name" value="DUF4291 DOMAIN-CONTAINING PROTEIN"/>
    <property type="match status" value="1"/>
</dbReference>
<dbReference type="AlphaFoldDB" id="A0A376EQW6"/>
<name>A0A376EQW6_CHRCU</name>
<sequence length="235" mass="27735">MTRSMDLILRIQKTLNQFFKPNNGFIFNGRTEPNSSRMMKEFEIRADYNRDTIVIYQSYNEQIAKSAVMNQKFSAPFSFKRMTWIKPSFLWMMERSNYGQKSGQECTLAIHIKREAWEKVLGKAILTSPEKRVYPDPGIWEKDFENAEVYVQWDPERNIKGNKLEYRSIQVGISRYLIEEFNNEWIVKIEDYTPLVKKILHFTKSGAYDKAKKLLPIEKLYPLSTELAHKIGAII</sequence>
<evidence type="ECO:0008006" key="3">
    <source>
        <dbReference type="Google" id="ProtNLM"/>
    </source>
</evidence>
<gene>
    <name evidence="1" type="ORF">NCTC13533_05242</name>
</gene>
<dbReference type="Pfam" id="PF14124">
    <property type="entry name" value="DUF4291"/>
    <property type="match status" value="1"/>
</dbReference>
<reference evidence="1 2" key="1">
    <citation type="submission" date="2018-06" db="EMBL/GenBank/DDBJ databases">
        <authorList>
            <consortium name="Pathogen Informatics"/>
            <person name="Doyle S."/>
        </authorList>
    </citation>
    <scope>NUCLEOTIDE SEQUENCE [LARGE SCALE GENOMIC DNA]</scope>
    <source>
        <strain evidence="1 2">NCTC13533</strain>
    </source>
</reference>